<reference evidence="1" key="1">
    <citation type="submission" date="2020-04" db="EMBL/GenBank/DDBJ databases">
        <title>Hybrid Assembly of Korean Phytophthora infestans isolates.</title>
        <authorList>
            <person name="Prokchorchik M."/>
            <person name="Lee Y."/>
            <person name="Seo J."/>
            <person name="Cho J.-H."/>
            <person name="Park Y.-E."/>
            <person name="Jang D.-C."/>
            <person name="Im J.-S."/>
            <person name="Choi J.-G."/>
            <person name="Park H.-J."/>
            <person name="Lee G.-B."/>
            <person name="Lee Y.-G."/>
            <person name="Hong S.-Y."/>
            <person name="Cho K."/>
            <person name="Sohn K.H."/>
        </authorList>
    </citation>
    <scope>NUCLEOTIDE SEQUENCE</scope>
    <source>
        <strain evidence="1">KR_1_A1</strain>
    </source>
</reference>
<dbReference type="AlphaFoldDB" id="A0A833SHQ1"/>
<gene>
    <name evidence="1" type="ORF">GN244_ATG18509</name>
</gene>
<sequence>MDVMLESSTSPTTSKHRVLTVDADQVWRALVSMGRPLWRSRQRGGNLADRQRAMNLFAASMLLRGRKARLPESYSDSTLNGVASLFCRVGLHLRSCDPLTTRLVTDFMSVLHYEMYKNNFPISSYASNPVLAFGASRVWYQLEPPAIETRILPQRLTMLANGVVDACNICHIVARISSTSYGHSDDGRSSEDEPMDQKRVRLCGTISRCTKFCDHANG</sequence>
<name>A0A833SHQ1_PHYIN</name>
<organism evidence="1 2">
    <name type="scientific">Phytophthora infestans</name>
    <name type="common">Potato late blight agent</name>
    <name type="synonym">Botrytis infestans</name>
    <dbReference type="NCBI Taxonomy" id="4787"/>
    <lineage>
        <taxon>Eukaryota</taxon>
        <taxon>Sar</taxon>
        <taxon>Stramenopiles</taxon>
        <taxon>Oomycota</taxon>
        <taxon>Peronosporomycetes</taxon>
        <taxon>Peronosporales</taxon>
        <taxon>Peronosporaceae</taxon>
        <taxon>Phytophthora</taxon>
    </lineage>
</organism>
<protein>
    <submittedName>
        <fullName evidence="1">Uncharacterized protein</fullName>
    </submittedName>
</protein>
<accession>A0A833SHQ1</accession>
<dbReference type="Proteomes" id="UP000602510">
    <property type="component" value="Unassembled WGS sequence"/>
</dbReference>
<proteinExistence type="predicted"/>
<evidence type="ECO:0000313" key="2">
    <source>
        <dbReference type="Proteomes" id="UP000602510"/>
    </source>
</evidence>
<dbReference type="PANTHER" id="PTHR33266:SF1">
    <property type="entry name" value="F-BOX DOMAIN-CONTAINING PROTEIN"/>
    <property type="match status" value="1"/>
</dbReference>
<comment type="caution">
    <text evidence="1">The sequence shown here is derived from an EMBL/GenBank/DDBJ whole genome shotgun (WGS) entry which is preliminary data.</text>
</comment>
<evidence type="ECO:0000313" key="1">
    <source>
        <dbReference type="EMBL" id="KAF4029758.1"/>
    </source>
</evidence>
<dbReference type="EMBL" id="WSZM01000773">
    <property type="protein sequence ID" value="KAF4029758.1"/>
    <property type="molecule type" value="Genomic_DNA"/>
</dbReference>
<keyword evidence="2" id="KW-1185">Reference proteome</keyword>
<dbReference type="PANTHER" id="PTHR33266">
    <property type="entry name" value="CHROMOSOME 15, WHOLE GENOME SHOTGUN SEQUENCE"/>
    <property type="match status" value="1"/>
</dbReference>